<reference evidence="2 3" key="1">
    <citation type="submission" date="2019-03" db="EMBL/GenBank/DDBJ databases">
        <title>Rhodosporidium diobovatum UCD-FST 08-225 genome sequencing, assembly, and annotation.</title>
        <authorList>
            <person name="Fakankun I.U."/>
            <person name="Fristensky B."/>
            <person name="Levin D.B."/>
        </authorList>
    </citation>
    <scope>NUCLEOTIDE SEQUENCE [LARGE SCALE GENOMIC DNA]</scope>
    <source>
        <strain evidence="2 3">UCD-FST 08-225</strain>
    </source>
</reference>
<proteinExistence type="predicted"/>
<dbReference type="OrthoDB" id="10666260at2759"/>
<evidence type="ECO:0000313" key="2">
    <source>
        <dbReference type="EMBL" id="TNY17554.1"/>
    </source>
</evidence>
<sequence length="236" mass="25261">MTSTACVPQPRGALSRLVNVFRGPIAARTPMDRSDLVSLEKHWREVERGIGTTSGYSEKERITALEHAVPPLAACWVSVHAPGGATEAAVRALCDSRTTTPSAGSPSLARSSSTCAGGFDASPRRTSGWGCRWTGSGTATRVRRGRRGDRARVCCCHCCCVAKECICMARSGRTCRSRCTGFSRRLERMCCCLDGGPRSTAPRTTASHAPDTLIKNPGALLSLPESRTTRPPPRVE</sequence>
<evidence type="ECO:0000256" key="1">
    <source>
        <dbReference type="SAM" id="MobiDB-lite"/>
    </source>
</evidence>
<feature type="compositionally biased region" description="Low complexity" evidence="1">
    <location>
        <begin position="101"/>
        <end position="113"/>
    </location>
</feature>
<comment type="caution">
    <text evidence="2">The sequence shown here is derived from an EMBL/GenBank/DDBJ whole genome shotgun (WGS) entry which is preliminary data.</text>
</comment>
<gene>
    <name evidence="2" type="ORF">DMC30DRAFT_104311</name>
</gene>
<feature type="region of interest" description="Disordered" evidence="1">
    <location>
        <begin position="99"/>
        <end position="125"/>
    </location>
</feature>
<protein>
    <submittedName>
        <fullName evidence="2">Uncharacterized protein</fullName>
    </submittedName>
</protein>
<keyword evidence="3" id="KW-1185">Reference proteome</keyword>
<dbReference type="Proteomes" id="UP000311382">
    <property type="component" value="Unassembled WGS sequence"/>
</dbReference>
<dbReference type="EMBL" id="SOZI01000192">
    <property type="protein sequence ID" value="TNY17554.1"/>
    <property type="molecule type" value="Genomic_DNA"/>
</dbReference>
<organism evidence="2 3">
    <name type="scientific">Rhodotorula diobovata</name>
    <dbReference type="NCBI Taxonomy" id="5288"/>
    <lineage>
        <taxon>Eukaryota</taxon>
        <taxon>Fungi</taxon>
        <taxon>Dikarya</taxon>
        <taxon>Basidiomycota</taxon>
        <taxon>Pucciniomycotina</taxon>
        <taxon>Microbotryomycetes</taxon>
        <taxon>Sporidiobolales</taxon>
        <taxon>Sporidiobolaceae</taxon>
        <taxon>Rhodotorula</taxon>
    </lineage>
</organism>
<evidence type="ECO:0000313" key="3">
    <source>
        <dbReference type="Proteomes" id="UP000311382"/>
    </source>
</evidence>
<dbReference type="AlphaFoldDB" id="A0A5C5FNP2"/>
<name>A0A5C5FNP2_9BASI</name>
<feature type="region of interest" description="Disordered" evidence="1">
    <location>
        <begin position="199"/>
        <end position="236"/>
    </location>
</feature>
<accession>A0A5C5FNP2</accession>